<dbReference type="InterPro" id="IPR008929">
    <property type="entry name" value="Chondroitin_lyas"/>
</dbReference>
<proteinExistence type="predicted"/>
<dbReference type="PATRIC" id="fig|111780.3.peg.3977"/>
<dbReference type="HOGENOM" id="CLU_504170_0_0_3"/>
<dbReference type="Proteomes" id="UP000010473">
    <property type="component" value="Chromosome"/>
</dbReference>
<dbReference type="RefSeq" id="WP_015194978.1">
    <property type="nucleotide sequence ID" value="NC_019748.1"/>
</dbReference>
<sequence>MNKNLLAQEALAQLPKILTLLDRNPHSPTYGCFDRNFWQYKIIDFPSGMSQEFVYPLALAYHTKIEHNPFYQQPNLKNWVEAGILYAAKSSHPNGSCDDYFPYERAAGAAAFSLLAFIESYTLMELDNPQLLSFFVKRADWLAHHQESGRLTNHQALIVLCLELLSKLLKSSRWNQSKQERLEQVLAWQNPEGWFQEYEGCDPGYHTLTISCLARIYELNPCNRLKDALAKAVILAAQFVHPDGSYGGEYTSRNTYNFFPHGFELVGKWLPEALSINDQFLQGLANGLAPCYADDHIIGHHTWNYLLAWRDFVADRRMIEPRPQGRFWLQEGGILIDRREDTELYLALNKGGVFKLFHQGKLIASDTQFSLQVQVGNKIKNAVGHLVSNYQTVVEADKIVIKGSLGWAKQKQMNPLNLMVLRIVMLSVGRFFPNLIRQILQKILITGKQSAPFRFQRQLQWQNGYWQVIDQLWADTWDNLISVGIGCDQTSIYVVMSRTFQLGQLQPWLDLTEQIKQISPGETFLLQRDWGKKA</sequence>
<dbReference type="KEGG" id="scs:Sta7437_3832"/>
<dbReference type="SUPFAM" id="SSF48239">
    <property type="entry name" value="Terpenoid cyclases/Protein prenyltransferases"/>
    <property type="match status" value="1"/>
</dbReference>
<dbReference type="AlphaFoldDB" id="K9XXR8"/>
<dbReference type="STRING" id="111780.Sta7437_3832"/>
<accession>K9XXR8</accession>
<evidence type="ECO:0000313" key="2">
    <source>
        <dbReference type="Proteomes" id="UP000010473"/>
    </source>
</evidence>
<evidence type="ECO:0000313" key="1">
    <source>
        <dbReference type="EMBL" id="AFZ37318.1"/>
    </source>
</evidence>
<protein>
    <submittedName>
        <fullName evidence="1">Uncharacterized protein</fullName>
    </submittedName>
</protein>
<dbReference type="eggNOG" id="COG0451">
    <property type="taxonomic scope" value="Bacteria"/>
</dbReference>
<name>K9XXR8_STAC7</name>
<dbReference type="Gene3D" id="1.50.10.100">
    <property type="entry name" value="Chondroitin AC/alginate lyase"/>
    <property type="match status" value="1"/>
</dbReference>
<reference evidence="2" key="1">
    <citation type="journal article" date="2013" name="Proc. Natl. Acad. Sci. U.S.A.">
        <title>Improving the coverage of the cyanobacterial phylum using diversity-driven genome sequencing.</title>
        <authorList>
            <person name="Shih P.M."/>
            <person name="Wu D."/>
            <person name="Latifi A."/>
            <person name="Axen S.D."/>
            <person name="Fewer D.P."/>
            <person name="Talla E."/>
            <person name="Calteau A."/>
            <person name="Cai F."/>
            <person name="Tandeau de Marsac N."/>
            <person name="Rippka R."/>
            <person name="Herdman M."/>
            <person name="Sivonen K."/>
            <person name="Coursin T."/>
            <person name="Laurent T."/>
            <person name="Goodwin L."/>
            <person name="Nolan M."/>
            <person name="Davenport K.W."/>
            <person name="Han C.S."/>
            <person name="Rubin E.M."/>
            <person name="Eisen J.A."/>
            <person name="Woyke T."/>
            <person name="Gugger M."/>
            <person name="Kerfeld C.A."/>
        </authorList>
    </citation>
    <scope>NUCLEOTIDE SEQUENCE [LARGE SCALE GENOMIC DNA]</scope>
    <source>
        <strain evidence="2">ATCC 29371 / PCC 7437</strain>
    </source>
</reference>
<organism evidence="1 2">
    <name type="scientific">Stanieria cyanosphaera (strain ATCC 29371 / PCC 7437)</name>
    <dbReference type="NCBI Taxonomy" id="111780"/>
    <lineage>
        <taxon>Bacteria</taxon>
        <taxon>Bacillati</taxon>
        <taxon>Cyanobacteriota</taxon>
        <taxon>Cyanophyceae</taxon>
        <taxon>Pleurocapsales</taxon>
        <taxon>Dermocarpellaceae</taxon>
        <taxon>Stanieria</taxon>
    </lineage>
</organism>
<gene>
    <name evidence="1" type="ordered locus">Sta7437_3832</name>
</gene>
<keyword evidence="2" id="KW-1185">Reference proteome</keyword>
<dbReference type="OrthoDB" id="5493458at2"/>
<dbReference type="InterPro" id="IPR008930">
    <property type="entry name" value="Terpenoid_cyclase/PrenylTrfase"/>
</dbReference>
<dbReference type="EMBL" id="CP003653">
    <property type="protein sequence ID" value="AFZ37318.1"/>
    <property type="molecule type" value="Genomic_DNA"/>
</dbReference>